<evidence type="ECO:0000313" key="9">
    <source>
        <dbReference type="Proteomes" id="UP000317893"/>
    </source>
</evidence>
<dbReference type="InterPro" id="IPR029060">
    <property type="entry name" value="PIN-like_dom_sf"/>
</dbReference>
<dbReference type="GO" id="GO:0008409">
    <property type="term" value="F:5'-3' exonuclease activity"/>
    <property type="evidence" value="ECO:0007669"/>
    <property type="project" value="InterPro"/>
</dbReference>
<evidence type="ECO:0000256" key="4">
    <source>
        <dbReference type="ARBA" id="ARBA00023125"/>
    </source>
</evidence>
<evidence type="ECO:0000256" key="6">
    <source>
        <dbReference type="ARBA" id="ARBA00050026"/>
    </source>
</evidence>
<dbReference type="InterPro" id="IPR020046">
    <property type="entry name" value="5-3_exonucl_a-hlix_arch_N"/>
</dbReference>
<evidence type="ECO:0000259" key="7">
    <source>
        <dbReference type="SMART" id="SM00475"/>
    </source>
</evidence>
<evidence type="ECO:0000256" key="2">
    <source>
        <dbReference type="ARBA" id="ARBA00022801"/>
    </source>
</evidence>
<organism evidence="8 9">
    <name type="scientific">Lapillicoccus jejuensis</name>
    <dbReference type="NCBI Taxonomy" id="402171"/>
    <lineage>
        <taxon>Bacteria</taxon>
        <taxon>Bacillati</taxon>
        <taxon>Actinomycetota</taxon>
        <taxon>Actinomycetes</taxon>
        <taxon>Micrococcales</taxon>
        <taxon>Intrasporangiaceae</taxon>
        <taxon>Lapillicoccus</taxon>
    </lineage>
</organism>
<dbReference type="SUPFAM" id="SSF47807">
    <property type="entry name" value="5' to 3' exonuclease, C-terminal subdomain"/>
    <property type="match status" value="1"/>
</dbReference>
<dbReference type="RefSeq" id="WP_246061319.1">
    <property type="nucleotide sequence ID" value="NZ_BAAAPR010000015.1"/>
</dbReference>
<keyword evidence="3 8" id="KW-0269">Exonuclease</keyword>
<evidence type="ECO:0000256" key="5">
    <source>
        <dbReference type="ARBA" id="ARBA00049957"/>
    </source>
</evidence>
<dbReference type="SMART" id="SM00279">
    <property type="entry name" value="HhH2"/>
    <property type="match status" value="1"/>
</dbReference>
<sequence>MSLQHPDERLLLLDSASLYFRAFFGVPDQRSRPDAPPNNALRGFLDMLASLLERYRPTHLAACWDDDWRPAFRVEAIPTYKAHRVAEGGGPDEEAVAPELGVQVPAIVDALAALGLPRIGSAGYEADDVIGTLAEAHRGVRAVDVVTGDRDLFQLVDDAHEVRVVYTARGGVRDSDLVDEAFLREKYGVASGAAYADMATLRGDTSDGLPGVAGIGEKTAAKLIATYGDLASLRAAVDGGDPAIKGAQRARLEAATAYLDAAPAVVQVARDAPVPDVDLRLPTDVADVRLLSEVASTWGVASSVDRVLTALRIPAAG</sequence>
<dbReference type="AlphaFoldDB" id="A0A542E4R8"/>
<dbReference type="GO" id="GO:0003677">
    <property type="term" value="F:DNA binding"/>
    <property type="evidence" value="ECO:0007669"/>
    <property type="project" value="UniProtKB-KW"/>
</dbReference>
<dbReference type="Gene3D" id="3.40.50.1010">
    <property type="entry name" value="5'-nuclease"/>
    <property type="match status" value="1"/>
</dbReference>
<dbReference type="InterPro" id="IPR020045">
    <property type="entry name" value="DNA_polI_H3TH"/>
</dbReference>
<dbReference type="SUPFAM" id="SSF88723">
    <property type="entry name" value="PIN domain-like"/>
    <property type="match status" value="1"/>
</dbReference>
<feature type="domain" description="5'-3' exonuclease" evidence="7">
    <location>
        <begin position="8"/>
        <end position="282"/>
    </location>
</feature>
<keyword evidence="4" id="KW-0238">DNA-binding</keyword>
<evidence type="ECO:0000256" key="3">
    <source>
        <dbReference type="ARBA" id="ARBA00022839"/>
    </source>
</evidence>
<dbReference type="CDD" id="cd09859">
    <property type="entry name" value="PIN_53EXO"/>
    <property type="match status" value="1"/>
</dbReference>
<dbReference type="GO" id="GO:0017108">
    <property type="term" value="F:5'-flap endonuclease activity"/>
    <property type="evidence" value="ECO:0007669"/>
    <property type="project" value="InterPro"/>
</dbReference>
<evidence type="ECO:0000256" key="1">
    <source>
        <dbReference type="ARBA" id="ARBA00022722"/>
    </source>
</evidence>
<dbReference type="Pfam" id="PF01367">
    <property type="entry name" value="5_3_exonuc"/>
    <property type="match status" value="1"/>
</dbReference>
<dbReference type="InterPro" id="IPR002421">
    <property type="entry name" value="5-3_exonuclease"/>
</dbReference>
<dbReference type="SMART" id="SM00475">
    <property type="entry name" value="53EXOc"/>
    <property type="match status" value="1"/>
</dbReference>
<reference evidence="8 9" key="1">
    <citation type="submission" date="2019-06" db="EMBL/GenBank/DDBJ databases">
        <title>Sequencing the genomes of 1000 actinobacteria strains.</title>
        <authorList>
            <person name="Klenk H.-P."/>
        </authorList>
    </citation>
    <scope>NUCLEOTIDE SEQUENCE [LARGE SCALE GENOMIC DNA]</scope>
    <source>
        <strain evidence="8 9">DSM 18607</strain>
    </source>
</reference>
<accession>A0A542E4R8</accession>
<dbReference type="PANTHER" id="PTHR42646:SF2">
    <property type="entry name" value="5'-3' EXONUCLEASE FAMILY PROTEIN"/>
    <property type="match status" value="1"/>
</dbReference>
<dbReference type="GO" id="GO:0033567">
    <property type="term" value="P:DNA replication, Okazaki fragment processing"/>
    <property type="evidence" value="ECO:0007669"/>
    <property type="project" value="InterPro"/>
</dbReference>
<comment type="caution">
    <text evidence="8">The sequence shown here is derived from an EMBL/GenBank/DDBJ whole genome shotgun (WGS) entry which is preliminary data.</text>
</comment>
<keyword evidence="1" id="KW-0540">Nuclease</keyword>
<keyword evidence="2" id="KW-0378">Hydrolase</keyword>
<dbReference type="PANTHER" id="PTHR42646">
    <property type="entry name" value="FLAP ENDONUCLEASE XNI"/>
    <property type="match status" value="1"/>
</dbReference>
<dbReference type="Gene3D" id="1.10.150.20">
    <property type="entry name" value="5' to 3' exonuclease, C-terminal subdomain"/>
    <property type="match status" value="1"/>
</dbReference>
<keyword evidence="9" id="KW-1185">Reference proteome</keyword>
<protein>
    <recommendedName>
        <fullName evidence="6">5'-3' exonuclease</fullName>
    </recommendedName>
</protein>
<gene>
    <name evidence="8" type="ORF">FB458_3458</name>
</gene>
<dbReference type="InterPro" id="IPR038969">
    <property type="entry name" value="FEN"/>
</dbReference>
<evidence type="ECO:0000313" key="8">
    <source>
        <dbReference type="EMBL" id="TQJ10338.1"/>
    </source>
</evidence>
<comment type="function">
    <text evidence="5">5'-3' exonuclease acting preferentially on double-stranded DNA.</text>
</comment>
<name>A0A542E4R8_9MICO</name>
<dbReference type="InterPro" id="IPR008918">
    <property type="entry name" value="HhH2"/>
</dbReference>
<dbReference type="InterPro" id="IPR036279">
    <property type="entry name" value="5-3_exonuclease_C_sf"/>
</dbReference>
<proteinExistence type="predicted"/>
<dbReference type="CDD" id="cd09898">
    <property type="entry name" value="H3TH_53EXO"/>
    <property type="match status" value="1"/>
</dbReference>
<dbReference type="Proteomes" id="UP000317893">
    <property type="component" value="Unassembled WGS sequence"/>
</dbReference>
<dbReference type="EMBL" id="VFMN01000001">
    <property type="protein sequence ID" value="TQJ10338.1"/>
    <property type="molecule type" value="Genomic_DNA"/>
</dbReference>
<dbReference type="Pfam" id="PF02739">
    <property type="entry name" value="5_3_exonuc_N"/>
    <property type="match status" value="1"/>
</dbReference>